<organism evidence="1 2">
    <name type="scientific">Paraburkholderia sejongensis</name>
    <dbReference type="NCBI Taxonomy" id="2886946"/>
    <lineage>
        <taxon>Bacteria</taxon>
        <taxon>Pseudomonadati</taxon>
        <taxon>Pseudomonadota</taxon>
        <taxon>Betaproteobacteria</taxon>
        <taxon>Burkholderiales</taxon>
        <taxon>Burkholderiaceae</taxon>
        <taxon>Paraburkholderia</taxon>
    </lineage>
</organism>
<evidence type="ECO:0000313" key="1">
    <source>
        <dbReference type="EMBL" id="MCC8391428.1"/>
    </source>
</evidence>
<name>A0ABS8JNH5_9BURK</name>
<proteinExistence type="predicted"/>
<evidence type="ECO:0000313" key="2">
    <source>
        <dbReference type="Proteomes" id="UP001431019"/>
    </source>
</evidence>
<dbReference type="Proteomes" id="UP001431019">
    <property type="component" value="Unassembled WGS sequence"/>
</dbReference>
<dbReference type="RefSeq" id="WP_230507669.1">
    <property type="nucleotide sequence ID" value="NZ_JAJITD010000001.1"/>
</dbReference>
<dbReference type="EMBL" id="JAJITD010000001">
    <property type="protein sequence ID" value="MCC8391428.1"/>
    <property type="molecule type" value="Genomic_DNA"/>
</dbReference>
<sequence>MMKLLAKINQQAVDGIRRRVALDGMQAWDFGAISIQLHSQQCKKVSCEFFASIRISSETI</sequence>
<keyword evidence="2" id="KW-1185">Reference proteome</keyword>
<accession>A0ABS8JNH5</accession>
<gene>
    <name evidence="1" type="ORF">LJ656_02420</name>
</gene>
<reference evidence="1 2" key="1">
    <citation type="submission" date="2021-11" db="EMBL/GenBank/DDBJ databases">
        <authorList>
            <person name="Oh E.-T."/>
            <person name="Kim S.-B."/>
        </authorList>
    </citation>
    <scope>NUCLEOTIDE SEQUENCE [LARGE SCALE GENOMIC DNA]</scope>
    <source>
        <strain evidence="1 2">MMS20-SJTR3</strain>
    </source>
</reference>
<protein>
    <submittedName>
        <fullName evidence="1">Uncharacterized protein</fullName>
    </submittedName>
</protein>
<comment type="caution">
    <text evidence="1">The sequence shown here is derived from an EMBL/GenBank/DDBJ whole genome shotgun (WGS) entry which is preliminary data.</text>
</comment>